<keyword evidence="2" id="KW-1185">Reference proteome</keyword>
<accession>A0A517PWY0</accession>
<dbReference type="Proteomes" id="UP000320421">
    <property type="component" value="Chromosome"/>
</dbReference>
<dbReference type="EMBL" id="CP036266">
    <property type="protein sequence ID" value="QDT23869.1"/>
    <property type="molecule type" value="Genomic_DNA"/>
</dbReference>
<organism evidence="1 2">
    <name type="scientific">Gimesia chilikensis</name>
    <dbReference type="NCBI Taxonomy" id="2605989"/>
    <lineage>
        <taxon>Bacteria</taxon>
        <taxon>Pseudomonadati</taxon>
        <taxon>Planctomycetota</taxon>
        <taxon>Planctomycetia</taxon>
        <taxon>Planctomycetales</taxon>
        <taxon>Planctomycetaceae</taxon>
        <taxon>Gimesia</taxon>
    </lineage>
</organism>
<sequence length="199" mass="22401">MDRGTKVVPLSWLKMTMAKNNKISVDHPLLKRLRELDRNMSDSEDLGDVGLYIGHENEPGFYDDSPQEAIAFAATGGDGDHYSLIAVEGVVTERSPVVLTWPSEGENIVVAPDLETFLRVGLHCGFFVYLDVLDPEITGEGENWLADYLDDEQKEVLQRLARELNLTPLPAEALQFEELNQQYADRFQNSVNKTGRFTE</sequence>
<name>A0A517PWY0_9PLAN</name>
<reference evidence="1 2" key="1">
    <citation type="submission" date="2019-02" db="EMBL/GenBank/DDBJ databases">
        <title>Deep-cultivation of Planctomycetes and their phenomic and genomic characterization uncovers novel biology.</title>
        <authorList>
            <person name="Wiegand S."/>
            <person name="Jogler M."/>
            <person name="Boedeker C."/>
            <person name="Pinto D."/>
            <person name="Vollmers J."/>
            <person name="Rivas-Marin E."/>
            <person name="Kohn T."/>
            <person name="Peeters S.H."/>
            <person name="Heuer A."/>
            <person name="Rast P."/>
            <person name="Oberbeckmann S."/>
            <person name="Bunk B."/>
            <person name="Jeske O."/>
            <person name="Meyerdierks A."/>
            <person name="Storesund J.E."/>
            <person name="Kallscheuer N."/>
            <person name="Luecker S."/>
            <person name="Lage O.M."/>
            <person name="Pohl T."/>
            <person name="Merkel B.J."/>
            <person name="Hornburger P."/>
            <person name="Mueller R.-W."/>
            <person name="Bruemmer F."/>
            <person name="Labrenz M."/>
            <person name="Spormann A.M."/>
            <person name="Op den Camp H."/>
            <person name="Overmann J."/>
            <person name="Amann R."/>
            <person name="Jetten M.S.M."/>
            <person name="Mascher T."/>
            <person name="Medema M.H."/>
            <person name="Devos D.P."/>
            <person name="Kaster A.-K."/>
            <person name="Ovreas L."/>
            <person name="Rohde M."/>
            <person name="Galperin M.Y."/>
            <person name="Jogler C."/>
        </authorList>
    </citation>
    <scope>NUCLEOTIDE SEQUENCE [LARGE SCALE GENOMIC DNA]</scope>
    <source>
        <strain evidence="1 2">HG66A1</strain>
    </source>
</reference>
<proteinExistence type="predicted"/>
<protein>
    <submittedName>
        <fullName evidence="1">Uncharacterized protein</fullName>
    </submittedName>
</protein>
<dbReference type="AlphaFoldDB" id="A0A517PWY0"/>
<evidence type="ECO:0000313" key="1">
    <source>
        <dbReference type="EMBL" id="QDT23869.1"/>
    </source>
</evidence>
<evidence type="ECO:0000313" key="2">
    <source>
        <dbReference type="Proteomes" id="UP000320421"/>
    </source>
</evidence>
<gene>
    <name evidence="1" type="ORF">HG66A1_56940</name>
</gene>